<organism evidence="1 2">
    <name type="scientific">Lipingzhangella rawalii</name>
    <dbReference type="NCBI Taxonomy" id="2055835"/>
    <lineage>
        <taxon>Bacteria</taxon>
        <taxon>Bacillati</taxon>
        <taxon>Actinomycetota</taxon>
        <taxon>Actinomycetes</taxon>
        <taxon>Streptosporangiales</taxon>
        <taxon>Nocardiopsidaceae</taxon>
        <taxon>Lipingzhangella</taxon>
    </lineage>
</organism>
<evidence type="ECO:0000313" key="2">
    <source>
        <dbReference type="Proteomes" id="UP001250214"/>
    </source>
</evidence>
<reference evidence="2" key="1">
    <citation type="submission" date="2023-07" db="EMBL/GenBank/DDBJ databases">
        <title>Novel species in the genus Lipingzhangella isolated from Sambhar Salt Lake.</title>
        <authorList>
            <person name="Jiya N."/>
            <person name="Kajale S."/>
            <person name="Sharma A."/>
        </authorList>
    </citation>
    <scope>NUCLEOTIDE SEQUENCE [LARGE SCALE GENOMIC DNA]</scope>
    <source>
        <strain evidence="2">LS1_29</strain>
    </source>
</reference>
<dbReference type="Proteomes" id="UP001250214">
    <property type="component" value="Unassembled WGS sequence"/>
</dbReference>
<gene>
    <name evidence="1" type="ORF">RIF23_03085</name>
</gene>
<protein>
    <submittedName>
        <fullName evidence="1">Uncharacterized protein</fullName>
    </submittedName>
</protein>
<evidence type="ECO:0000313" key="1">
    <source>
        <dbReference type="EMBL" id="MDS1269277.1"/>
    </source>
</evidence>
<dbReference type="EMBL" id="JAVLVT010000001">
    <property type="protein sequence ID" value="MDS1269277.1"/>
    <property type="molecule type" value="Genomic_DNA"/>
</dbReference>
<proteinExistence type="predicted"/>
<accession>A0ABU2H1U6</accession>
<sequence length="95" mass="9771">MIVVVDGPGCDACWALVLPVVGLGVQDFYGHDALLALGFAVVLGLEWLRSAMLGGRADDAREDLRAATGPVVGVQAVDVGDAVGGEEHRGSGQER</sequence>
<keyword evidence="2" id="KW-1185">Reference proteome</keyword>
<comment type="caution">
    <text evidence="1">The sequence shown here is derived from an EMBL/GenBank/DDBJ whole genome shotgun (WGS) entry which is preliminary data.</text>
</comment>
<name>A0ABU2H1U6_9ACTN</name>